<accession>A0A1E3W5D4</accession>
<protein>
    <submittedName>
        <fullName evidence="3">Uncharacterized protein</fullName>
    </submittedName>
</protein>
<evidence type="ECO:0000256" key="2">
    <source>
        <dbReference type="SAM" id="Phobius"/>
    </source>
</evidence>
<keyword evidence="4" id="KW-1185">Reference proteome</keyword>
<gene>
    <name evidence="3" type="ORF">AUC68_11615</name>
</gene>
<proteinExistence type="predicted"/>
<feature type="transmembrane region" description="Helical" evidence="2">
    <location>
        <begin position="100"/>
        <end position="120"/>
    </location>
</feature>
<keyword evidence="2" id="KW-1133">Transmembrane helix</keyword>
<evidence type="ECO:0000313" key="4">
    <source>
        <dbReference type="Proteomes" id="UP000094501"/>
    </source>
</evidence>
<evidence type="ECO:0000313" key="3">
    <source>
        <dbReference type="EMBL" id="ODS01035.1"/>
    </source>
</evidence>
<dbReference type="Proteomes" id="UP000094501">
    <property type="component" value="Unassembled WGS sequence"/>
</dbReference>
<evidence type="ECO:0000256" key="1">
    <source>
        <dbReference type="SAM" id="MobiDB-lite"/>
    </source>
</evidence>
<feature type="compositionally biased region" description="Acidic residues" evidence="1">
    <location>
        <begin position="38"/>
        <end position="54"/>
    </location>
</feature>
<feature type="compositionally biased region" description="Low complexity" evidence="1">
    <location>
        <begin position="20"/>
        <end position="36"/>
    </location>
</feature>
<dbReference type="EMBL" id="LPWG01000002">
    <property type="protein sequence ID" value="ODS01035.1"/>
    <property type="molecule type" value="Genomic_DNA"/>
</dbReference>
<dbReference type="AlphaFoldDB" id="A0A1E3W5D4"/>
<keyword evidence="2" id="KW-0812">Transmembrane</keyword>
<organism evidence="3 4">
    <name type="scientific">Methyloceanibacter methanicus</name>
    <dbReference type="NCBI Taxonomy" id="1774968"/>
    <lineage>
        <taxon>Bacteria</taxon>
        <taxon>Pseudomonadati</taxon>
        <taxon>Pseudomonadota</taxon>
        <taxon>Alphaproteobacteria</taxon>
        <taxon>Hyphomicrobiales</taxon>
        <taxon>Hyphomicrobiaceae</taxon>
        <taxon>Methyloceanibacter</taxon>
    </lineage>
</organism>
<reference evidence="3 4" key="1">
    <citation type="journal article" date="2016" name="Environ. Microbiol.">
        <title>New Methyloceanibacter diversity from North Sea sediments includes methanotroph containing solely the soluble methane monooxygenase.</title>
        <authorList>
            <person name="Vekeman B."/>
            <person name="Kerckhof F.M."/>
            <person name="Cremers G."/>
            <person name="de Vos P."/>
            <person name="Vandamme P."/>
            <person name="Boon N."/>
            <person name="Op den Camp H.J."/>
            <person name="Heylen K."/>
        </authorList>
    </citation>
    <scope>NUCLEOTIDE SEQUENCE [LARGE SCALE GENOMIC DNA]</scope>
    <source>
        <strain evidence="3 4">R-67174</strain>
    </source>
</reference>
<name>A0A1E3W5D4_9HYPH</name>
<comment type="caution">
    <text evidence="3">The sequence shown here is derived from an EMBL/GenBank/DDBJ whole genome shotgun (WGS) entry which is preliminary data.</text>
</comment>
<keyword evidence="2" id="KW-0472">Membrane</keyword>
<sequence length="299" mass="31997">MILSLCVIVFAPYRAAAQEAPDAGEAASEQTEAGGESLEGESLEAESSDSEAPADEAKPEAGPWDVSDPCANVQHPYQAEVCQQSRAAAASEATARLTRLVMLIGLLALLILLLMLWPVITAALAARRAAEGSAAPVRLSSSPRSADREAELRAYVDVDSLEFIETPDADGTVKVKITYRNSGQTPAFKLESLAEMEVVDIADEDDLPIRPVPDDGPLAPSRPRLGRDGTATAIVQCDAGPNLADRVTNGKATILVWGAAGYYDVFDRRRRTIFQYFCNAETLDTGEMFRPVVRGDETG</sequence>
<feature type="region of interest" description="Disordered" evidence="1">
    <location>
        <begin position="20"/>
        <end position="69"/>
    </location>
</feature>